<accession>A0AA38X7E0</accession>
<dbReference type="EMBL" id="JAPDRK010000011">
    <property type="protein sequence ID" value="KAJ9607996.1"/>
    <property type="molecule type" value="Genomic_DNA"/>
</dbReference>
<dbReference type="PANTHER" id="PTHR38887:SF1">
    <property type="entry name" value="RAS MODIFICATION PROTEIN ERF4"/>
    <property type="match status" value="1"/>
</dbReference>
<organism evidence="1 2">
    <name type="scientific">Cladophialophora chaetospira</name>
    <dbReference type="NCBI Taxonomy" id="386627"/>
    <lineage>
        <taxon>Eukaryota</taxon>
        <taxon>Fungi</taxon>
        <taxon>Dikarya</taxon>
        <taxon>Ascomycota</taxon>
        <taxon>Pezizomycotina</taxon>
        <taxon>Eurotiomycetes</taxon>
        <taxon>Chaetothyriomycetidae</taxon>
        <taxon>Chaetothyriales</taxon>
        <taxon>Herpotrichiellaceae</taxon>
        <taxon>Cladophialophora</taxon>
    </lineage>
</organism>
<gene>
    <name evidence="1" type="ORF">H2200_008075</name>
</gene>
<reference evidence="1" key="1">
    <citation type="submission" date="2022-10" db="EMBL/GenBank/DDBJ databases">
        <title>Culturing micro-colonial fungi from biological soil crusts in the Mojave desert and describing Neophaeococcomyces mojavensis, and introducing the new genera and species Taxawa tesnikishii.</title>
        <authorList>
            <person name="Kurbessoian T."/>
            <person name="Stajich J.E."/>
        </authorList>
    </citation>
    <scope>NUCLEOTIDE SEQUENCE</scope>
    <source>
        <strain evidence="1">TK_41</strain>
    </source>
</reference>
<evidence type="ECO:0000313" key="1">
    <source>
        <dbReference type="EMBL" id="KAJ9607996.1"/>
    </source>
</evidence>
<protein>
    <submittedName>
        <fullName evidence="1">Uncharacterized protein</fullName>
    </submittedName>
</protein>
<sequence length="411" mass="44962">MSGLVKLVGSGVGLAKEYHAYRKAAKSAQTKDAEISEDDFQYGSGRHESVDNVIAETLVHAPVYQAQSAQKSNGSGTPSLEQFTVPPPSCDLRGPLALPVILPQRRPGSNSRGFVRAYAPMLHSCGIDQTLWFDFLNGFHEALKKTPLFHVANAAIAIGSIPIPSLTVQVSAIALGAALDISSKQFMKYQTNKYLDNMNEQIFKPRGLYTAIMSFEPDSMQSGEVVDVNTNVVKSFGSRIGNHYSERLRTSSGTTHGEFELPAAAPLVFPDLSELPEHQRTNRMNKSGFFDDYLDRRAQAKFSNQNPDSKLAVPRPKFASSWSDPTAGVFQATSLREMVGGGNTSGRQRGDQQRLQAEYRTASEQTESSSGAKKLLQKNILYLTVVNMPSEEEVNMAQGLLRESGSLEHGR</sequence>
<name>A0AA38X7E0_9EURO</name>
<dbReference type="Proteomes" id="UP001172673">
    <property type="component" value="Unassembled WGS sequence"/>
</dbReference>
<evidence type="ECO:0000313" key="2">
    <source>
        <dbReference type="Proteomes" id="UP001172673"/>
    </source>
</evidence>
<keyword evidence="2" id="KW-1185">Reference proteome</keyword>
<comment type="caution">
    <text evidence="1">The sequence shown here is derived from an EMBL/GenBank/DDBJ whole genome shotgun (WGS) entry which is preliminary data.</text>
</comment>
<dbReference type="AlphaFoldDB" id="A0AA38X7E0"/>
<dbReference type="InterPro" id="IPR053221">
    <property type="entry name" value="Burnettramic_acid_biosynth"/>
</dbReference>
<proteinExistence type="predicted"/>
<dbReference type="PANTHER" id="PTHR38887">
    <property type="entry name" value="CHROMOSOME 21, WHOLE GENOME SHOTGUN SEQUENCE"/>
    <property type="match status" value="1"/>
</dbReference>